<reference evidence="1" key="1">
    <citation type="submission" date="2015-04" db="EMBL/GenBank/DDBJ databases">
        <title>Carnobacterium maltaromaticum LMA28 complete chromosome sequence.</title>
        <authorList>
            <person name="Borges F."/>
            <person name="Cailliez-Grimal C."/>
        </authorList>
    </citation>
    <scope>NUCLEOTIDE SEQUENCE [LARGE SCALE GENOMIC DNA]</scope>
    <source>
        <strain evidence="1">LMA28</strain>
        <plasmid evidence="1">megaplasmid</plasmid>
    </source>
</reference>
<evidence type="ECO:0008006" key="2">
    <source>
        <dbReference type="Google" id="ProtNLM"/>
    </source>
</evidence>
<geneLocation type="plasmid" evidence="1">
    <name>megaplasmid</name>
</geneLocation>
<protein>
    <recommendedName>
        <fullName evidence="2">Tagatose-6-phosphate kinase</fullName>
    </recommendedName>
</protein>
<dbReference type="AlphaFoldDB" id="A0A1Z5AZ63"/>
<accession>A0A1Z5AZ63</accession>
<name>A0A1Z5AZ63_CARML</name>
<dbReference type="Gene3D" id="3.40.1190.20">
    <property type="match status" value="1"/>
</dbReference>
<organism evidence="1">
    <name type="scientific">Carnobacterium maltaromaticum</name>
    <name type="common">Carnobacterium piscicola</name>
    <dbReference type="NCBI Taxonomy" id="2751"/>
    <lineage>
        <taxon>Bacteria</taxon>
        <taxon>Bacillati</taxon>
        <taxon>Bacillota</taxon>
        <taxon>Bacilli</taxon>
        <taxon>Lactobacillales</taxon>
        <taxon>Carnobacteriaceae</taxon>
        <taxon>Carnobacterium</taxon>
    </lineage>
</organism>
<dbReference type="PANTHER" id="PTHR46566">
    <property type="entry name" value="1-PHOSPHOFRUCTOKINASE-RELATED"/>
    <property type="match status" value="1"/>
</dbReference>
<gene>
    <name evidence="1" type="ORF">BN424_mp0096</name>
</gene>
<dbReference type="GO" id="GO:0005829">
    <property type="term" value="C:cytosol"/>
    <property type="evidence" value="ECO:0007669"/>
    <property type="project" value="TreeGrafter"/>
</dbReference>
<keyword evidence="1" id="KW-0614">Plasmid</keyword>
<dbReference type="EMBL" id="LN846931">
    <property type="protein sequence ID" value="CRI06638.1"/>
    <property type="molecule type" value="Genomic_DNA"/>
</dbReference>
<dbReference type="PANTHER" id="PTHR46566:SF5">
    <property type="entry name" value="1-PHOSPHOFRUCTOKINASE"/>
    <property type="match status" value="1"/>
</dbReference>
<reference evidence="1" key="2">
    <citation type="submission" date="2015-04" db="EMBL/GenBank/DDBJ databases">
        <title>Carnobacterium maltaromaticum LMA28 plasmids.</title>
        <authorList>
            <person name="Cailliez-Grimal C."/>
            <person name="Iskandar C."/>
        </authorList>
    </citation>
    <scope>NUCLEOTIDE SEQUENCE [LARGE SCALE GENOMIC DNA]</scope>
    <source>
        <strain evidence="1">LMA28</strain>
        <plasmid evidence="1">megaplasmid</plasmid>
    </source>
</reference>
<dbReference type="InterPro" id="IPR029056">
    <property type="entry name" value="Ribokinase-like"/>
</dbReference>
<dbReference type="SUPFAM" id="SSF53613">
    <property type="entry name" value="Ribokinase-like"/>
    <property type="match status" value="1"/>
</dbReference>
<dbReference type="GO" id="GO:0008443">
    <property type="term" value="F:phosphofructokinase activity"/>
    <property type="evidence" value="ECO:0007669"/>
    <property type="project" value="TreeGrafter"/>
</dbReference>
<sequence>MILTVTMNPSIDVSYPLEQLNIDTVNRLSKVSKTAGGKGLNPGFPETPN</sequence>
<proteinExistence type="predicted"/>
<evidence type="ECO:0000313" key="1">
    <source>
        <dbReference type="EMBL" id="CRI06638.1"/>
    </source>
</evidence>